<feature type="domain" description="RCK N-terminal" evidence="3">
    <location>
        <begin position="123"/>
        <end position="245"/>
    </location>
</feature>
<reference evidence="4" key="1">
    <citation type="journal article" date="2020" name="mSystems">
        <title>Genome- and Community-Level Interaction Insights into Carbon Utilization and Element Cycling Functions of Hydrothermarchaeota in Hydrothermal Sediment.</title>
        <authorList>
            <person name="Zhou Z."/>
            <person name="Liu Y."/>
            <person name="Xu W."/>
            <person name="Pan J."/>
            <person name="Luo Z.H."/>
            <person name="Li M."/>
        </authorList>
    </citation>
    <scope>NUCLEOTIDE SEQUENCE [LARGE SCALE GENOMIC DNA]</scope>
    <source>
        <strain evidence="4">HyVt-443</strain>
    </source>
</reference>
<keyword evidence="2" id="KW-0812">Transmembrane</keyword>
<accession>A0A831W7Z8</accession>
<keyword evidence="2" id="KW-0472">Membrane</keyword>
<sequence length="571" mass="64412">MENIVFLAFRRMRRPLLTLILAYAVATLGLTLIPGQDADGNLWRMDFFHAFYFISFTATTIGFGEIPYEFTDAQRLWVMISLYGLVVVWFYAIGNLLSLVQDRAFQQAVTERRFARRIRRLREPFHLVCGYGETGTALVQTLTERHQHAVVIDIDPDRVNALKLENLREYVPALHGDAARPIHLLEAGLEHPLCQGVVALTNVNEVNLKVAITSKLLHPDIKVICRADSHDIEENMRSFGTDYVVDPFDTFATHLAMALHAPGLYVLQEWLAGRHHQPLQEPVYPPREGHWIVCGYGRFGRAVYGRLRQEGLEPVVVEATPEITGTPQGEYVTGRGTEAVTLEQAGIDQAVGLVAGTDDDANNLSIIMTAQALNPELFIVARQNLQENQRIFQAVQAQVVMHPSSIIANHIRVLLGTPMLYQFMSLAMHQQDSWACELVSRITAVLEDELPEVWEQPVDEEEAWAVSQALTQGQVVTLGDLLRNPRQRERTLPCIPLLLLRDGSWVTLPGEEMPLRTDDRILFCGRLVANRRMSWTLQNEHALNYVLTGEARAQGWIWRRLQRGAAENGNG</sequence>
<evidence type="ECO:0000256" key="1">
    <source>
        <dbReference type="ARBA" id="ARBA00004651"/>
    </source>
</evidence>
<comment type="caution">
    <text evidence="4">The sequence shown here is derived from an EMBL/GenBank/DDBJ whole genome shotgun (WGS) entry which is preliminary data.</text>
</comment>
<dbReference type="SUPFAM" id="SSF51735">
    <property type="entry name" value="NAD(P)-binding Rossmann-fold domains"/>
    <property type="match status" value="2"/>
</dbReference>
<evidence type="ECO:0000313" key="4">
    <source>
        <dbReference type="EMBL" id="HEB97071.1"/>
    </source>
</evidence>
<feature type="domain" description="RCK N-terminal" evidence="3">
    <location>
        <begin position="288"/>
        <end position="401"/>
    </location>
</feature>
<dbReference type="InterPro" id="IPR036291">
    <property type="entry name" value="NAD(P)-bd_dom_sf"/>
</dbReference>
<dbReference type="Pfam" id="PF02254">
    <property type="entry name" value="TrkA_N"/>
    <property type="match status" value="2"/>
</dbReference>
<dbReference type="PANTHER" id="PTHR43833">
    <property type="entry name" value="POTASSIUM CHANNEL PROTEIN 2-RELATED-RELATED"/>
    <property type="match status" value="1"/>
</dbReference>
<proteinExistence type="predicted"/>
<dbReference type="AlphaFoldDB" id="A0A831W7Z8"/>
<evidence type="ECO:0000256" key="2">
    <source>
        <dbReference type="SAM" id="Phobius"/>
    </source>
</evidence>
<dbReference type="InterPro" id="IPR013099">
    <property type="entry name" value="K_chnl_dom"/>
</dbReference>
<feature type="transmembrane region" description="Helical" evidence="2">
    <location>
        <begin position="16"/>
        <end position="35"/>
    </location>
</feature>
<dbReference type="GO" id="GO:0006813">
    <property type="term" value="P:potassium ion transport"/>
    <property type="evidence" value="ECO:0007669"/>
    <property type="project" value="InterPro"/>
</dbReference>
<feature type="transmembrane region" description="Helical" evidence="2">
    <location>
        <begin position="47"/>
        <end position="64"/>
    </location>
</feature>
<dbReference type="Gene3D" id="3.40.50.720">
    <property type="entry name" value="NAD(P)-binding Rossmann-like Domain"/>
    <property type="match status" value="2"/>
</dbReference>
<name>A0A831W7Z8_9GAMM</name>
<organism evidence="4">
    <name type="scientific">Sedimenticola thiotaurini</name>
    <dbReference type="NCBI Taxonomy" id="1543721"/>
    <lineage>
        <taxon>Bacteria</taxon>
        <taxon>Pseudomonadati</taxon>
        <taxon>Pseudomonadota</taxon>
        <taxon>Gammaproteobacteria</taxon>
        <taxon>Chromatiales</taxon>
        <taxon>Sedimenticolaceae</taxon>
        <taxon>Sedimenticola</taxon>
    </lineage>
</organism>
<gene>
    <name evidence="4" type="ORF">ENI96_11650</name>
</gene>
<dbReference type="GO" id="GO:0005886">
    <property type="term" value="C:plasma membrane"/>
    <property type="evidence" value="ECO:0007669"/>
    <property type="project" value="UniProtKB-SubCell"/>
</dbReference>
<comment type="subcellular location">
    <subcellularLocation>
        <location evidence="1">Cell membrane</location>
        <topology evidence="1">Multi-pass membrane protein</topology>
    </subcellularLocation>
</comment>
<dbReference type="Proteomes" id="UP000886251">
    <property type="component" value="Unassembled WGS sequence"/>
</dbReference>
<keyword evidence="2" id="KW-1133">Transmembrane helix</keyword>
<dbReference type="PROSITE" id="PS51201">
    <property type="entry name" value="RCK_N"/>
    <property type="match status" value="2"/>
</dbReference>
<dbReference type="SUPFAM" id="SSF81324">
    <property type="entry name" value="Voltage-gated potassium channels"/>
    <property type="match status" value="1"/>
</dbReference>
<dbReference type="Pfam" id="PF07885">
    <property type="entry name" value="Ion_trans_2"/>
    <property type="match status" value="1"/>
</dbReference>
<dbReference type="EMBL" id="DRKP01000140">
    <property type="protein sequence ID" value="HEB97071.1"/>
    <property type="molecule type" value="Genomic_DNA"/>
</dbReference>
<evidence type="ECO:0000259" key="3">
    <source>
        <dbReference type="PROSITE" id="PS51201"/>
    </source>
</evidence>
<dbReference type="InterPro" id="IPR050721">
    <property type="entry name" value="Trk_Ktr_HKT_K-transport"/>
</dbReference>
<protein>
    <submittedName>
        <fullName evidence="4">Potassium transporter TrkA</fullName>
    </submittedName>
</protein>
<feature type="transmembrane region" description="Helical" evidence="2">
    <location>
        <begin position="76"/>
        <end position="97"/>
    </location>
</feature>
<dbReference type="InterPro" id="IPR003148">
    <property type="entry name" value="RCK_N"/>
</dbReference>
<dbReference type="Gene3D" id="1.10.287.70">
    <property type="match status" value="1"/>
</dbReference>